<dbReference type="OrthoDB" id="690769at2759"/>
<dbReference type="GO" id="GO:0003676">
    <property type="term" value="F:nucleic acid binding"/>
    <property type="evidence" value="ECO:0007669"/>
    <property type="project" value="InterPro"/>
</dbReference>
<reference evidence="2" key="1">
    <citation type="submission" date="2018-08" db="EMBL/GenBank/DDBJ databases">
        <authorList>
            <person name="Rossello M."/>
        </authorList>
    </citation>
    <scope>NUCLEOTIDE SEQUENCE [LARGE SCALE GENOMIC DNA]</scope>
    <source>
        <strain evidence="2">cv. Chinese Spring</strain>
    </source>
</reference>
<dbReference type="Proteomes" id="UP000019116">
    <property type="component" value="Chromosome 3B"/>
</dbReference>
<dbReference type="CDD" id="cd06222">
    <property type="entry name" value="RNase_H_like"/>
    <property type="match status" value="1"/>
</dbReference>
<accession>A0A3B6FQ52</accession>
<dbReference type="InterPro" id="IPR053151">
    <property type="entry name" value="RNase_H-like"/>
</dbReference>
<keyword evidence="3" id="KW-1185">Reference proteome</keyword>
<evidence type="ECO:0000313" key="2">
    <source>
        <dbReference type="EnsemblPlants" id="TraesCS3B02G221900.1.cds1"/>
    </source>
</evidence>
<reference evidence="2" key="2">
    <citation type="submission" date="2018-10" db="UniProtKB">
        <authorList>
            <consortium name="EnsemblPlants"/>
        </authorList>
    </citation>
    <scope>IDENTIFICATION</scope>
</reference>
<dbReference type="AlphaFoldDB" id="A0A3B6FQ52"/>
<dbReference type="GO" id="GO:0004523">
    <property type="term" value="F:RNA-DNA hybrid ribonuclease activity"/>
    <property type="evidence" value="ECO:0007669"/>
    <property type="project" value="InterPro"/>
</dbReference>
<dbReference type="Gramene" id="TraesCS3B02G221900.1">
    <property type="protein sequence ID" value="TraesCS3B02G221900.1.cds1"/>
    <property type="gene ID" value="TraesCS3B02G221900"/>
</dbReference>
<sequence>MILRDSSGHIVFSSCRHLFSCVSALEAEVEACKEGVALALEWSTLPFILETGCSVAAAMIVQPEVNISPVSNLVQEIKHLLARGRSHTVAAISRVQNSVSHMLAKIGRTGLRTTVWLRSGPEEIVNLCAADQIDPI</sequence>
<dbReference type="PANTHER" id="PTHR47723">
    <property type="entry name" value="OS05G0353850 PROTEIN"/>
    <property type="match status" value="1"/>
</dbReference>
<dbReference type="SMR" id="A0A3B6FQ52"/>
<protein>
    <recommendedName>
        <fullName evidence="1">RNase H type-1 domain-containing protein</fullName>
    </recommendedName>
</protein>
<dbReference type="InterPro" id="IPR036397">
    <property type="entry name" value="RNaseH_sf"/>
</dbReference>
<dbReference type="PANTHER" id="PTHR47723:SF24">
    <property type="entry name" value="RNASE H TYPE-1 DOMAIN-CONTAINING PROTEIN"/>
    <property type="match status" value="1"/>
</dbReference>
<feature type="domain" description="RNase H type-1" evidence="1">
    <location>
        <begin position="1"/>
        <end position="105"/>
    </location>
</feature>
<name>A0A3B6FQ52_WHEAT</name>
<dbReference type="EnsemblPlants" id="TraesCS3B02G221900.1">
    <property type="protein sequence ID" value="TraesCS3B02G221900.1.cds1"/>
    <property type="gene ID" value="TraesCS3B02G221900"/>
</dbReference>
<dbReference type="InterPro" id="IPR044730">
    <property type="entry name" value="RNase_H-like_dom_plant"/>
</dbReference>
<proteinExistence type="predicted"/>
<dbReference type="Gramene" id="TraesNOR3B03G01634900.1">
    <property type="protein sequence ID" value="TraesNOR3B03G01634900.1.CDS1"/>
    <property type="gene ID" value="TraesNOR3B03G01634900"/>
</dbReference>
<dbReference type="InterPro" id="IPR002156">
    <property type="entry name" value="RNaseH_domain"/>
</dbReference>
<evidence type="ECO:0000259" key="1">
    <source>
        <dbReference type="Pfam" id="PF13456"/>
    </source>
</evidence>
<organism evidence="2">
    <name type="scientific">Triticum aestivum</name>
    <name type="common">Wheat</name>
    <dbReference type="NCBI Taxonomy" id="4565"/>
    <lineage>
        <taxon>Eukaryota</taxon>
        <taxon>Viridiplantae</taxon>
        <taxon>Streptophyta</taxon>
        <taxon>Embryophyta</taxon>
        <taxon>Tracheophyta</taxon>
        <taxon>Spermatophyta</taxon>
        <taxon>Magnoliopsida</taxon>
        <taxon>Liliopsida</taxon>
        <taxon>Poales</taxon>
        <taxon>Poaceae</taxon>
        <taxon>BOP clade</taxon>
        <taxon>Pooideae</taxon>
        <taxon>Triticodae</taxon>
        <taxon>Triticeae</taxon>
        <taxon>Triticinae</taxon>
        <taxon>Triticum</taxon>
    </lineage>
</organism>
<dbReference type="Gramene" id="TraesCS3B03G0540500.1">
    <property type="protein sequence ID" value="TraesCS3B03G0540500.1.CDS1"/>
    <property type="gene ID" value="TraesCS3B03G0540500"/>
</dbReference>
<evidence type="ECO:0000313" key="3">
    <source>
        <dbReference type="Proteomes" id="UP000019116"/>
    </source>
</evidence>
<dbReference type="Gene3D" id="3.30.420.10">
    <property type="entry name" value="Ribonuclease H-like superfamily/Ribonuclease H"/>
    <property type="match status" value="1"/>
</dbReference>
<dbReference type="Pfam" id="PF13456">
    <property type="entry name" value="RVT_3"/>
    <property type="match status" value="1"/>
</dbReference>